<reference evidence="1 2" key="1">
    <citation type="submission" date="2019-08" db="EMBL/GenBank/DDBJ databases">
        <title>Whole genome of Aphis craccivora.</title>
        <authorList>
            <person name="Voronova N.V."/>
            <person name="Shulinski R.S."/>
            <person name="Bandarenka Y.V."/>
            <person name="Zhorov D.G."/>
            <person name="Warner D."/>
        </authorList>
    </citation>
    <scope>NUCLEOTIDE SEQUENCE [LARGE SCALE GENOMIC DNA]</scope>
    <source>
        <strain evidence="1">180601</strain>
        <tissue evidence="1">Whole Body</tissue>
    </source>
</reference>
<feature type="non-terminal residue" evidence="1">
    <location>
        <position position="1"/>
    </location>
</feature>
<evidence type="ECO:0000313" key="2">
    <source>
        <dbReference type="Proteomes" id="UP000478052"/>
    </source>
</evidence>
<dbReference type="EMBL" id="VUJU01006140">
    <property type="protein sequence ID" value="KAF0749336.1"/>
    <property type="molecule type" value="Genomic_DNA"/>
</dbReference>
<gene>
    <name evidence="1" type="ORF">FWK35_00025777</name>
</gene>
<proteinExistence type="predicted"/>
<keyword evidence="2" id="KW-1185">Reference proteome</keyword>
<evidence type="ECO:0000313" key="1">
    <source>
        <dbReference type="EMBL" id="KAF0749336.1"/>
    </source>
</evidence>
<name>A0A6G0Y5B8_APHCR</name>
<comment type="caution">
    <text evidence="1">The sequence shown here is derived from an EMBL/GenBank/DDBJ whole genome shotgun (WGS) entry which is preliminary data.</text>
</comment>
<sequence>LSLLTGTFVEETQTIFTIQNKITENSYGEVSNLDSTPLAAPKISGFNQRTRLEECDTGQNELKAIRSELLANYIMGERLWNKFRQFTN</sequence>
<protein>
    <submittedName>
        <fullName evidence="1">Uncharacterized protein</fullName>
    </submittedName>
</protein>
<organism evidence="1 2">
    <name type="scientific">Aphis craccivora</name>
    <name type="common">Cowpea aphid</name>
    <dbReference type="NCBI Taxonomy" id="307492"/>
    <lineage>
        <taxon>Eukaryota</taxon>
        <taxon>Metazoa</taxon>
        <taxon>Ecdysozoa</taxon>
        <taxon>Arthropoda</taxon>
        <taxon>Hexapoda</taxon>
        <taxon>Insecta</taxon>
        <taxon>Pterygota</taxon>
        <taxon>Neoptera</taxon>
        <taxon>Paraneoptera</taxon>
        <taxon>Hemiptera</taxon>
        <taxon>Sternorrhyncha</taxon>
        <taxon>Aphidomorpha</taxon>
        <taxon>Aphidoidea</taxon>
        <taxon>Aphididae</taxon>
        <taxon>Aphidini</taxon>
        <taxon>Aphis</taxon>
        <taxon>Aphis</taxon>
    </lineage>
</organism>
<dbReference type="Proteomes" id="UP000478052">
    <property type="component" value="Unassembled WGS sequence"/>
</dbReference>
<accession>A0A6G0Y5B8</accession>
<dbReference type="AlphaFoldDB" id="A0A6G0Y5B8"/>